<comment type="caution">
    <text evidence="2">The sequence shown here is derived from an EMBL/GenBank/DDBJ whole genome shotgun (WGS) entry which is preliminary data.</text>
</comment>
<organism evidence="2">
    <name type="scientific">Hexamita inflata</name>
    <dbReference type="NCBI Taxonomy" id="28002"/>
    <lineage>
        <taxon>Eukaryota</taxon>
        <taxon>Metamonada</taxon>
        <taxon>Diplomonadida</taxon>
        <taxon>Hexamitidae</taxon>
        <taxon>Hexamitinae</taxon>
        <taxon>Hexamita</taxon>
    </lineage>
</organism>
<dbReference type="EMBL" id="CAXDID020000083">
    <property type="protein sequence ID" value="CAL6019349.1"/>
    <property type="molecule type" value="Genomic_DNA"/>
</dbReference>
<keyword evidence="1" id="KW-0812">Transmembrane</keyword>
<keyword evidence="1" id="KW-0472">Membrane</keyword>
<dbReference type="Proteomes" id="UP001642409">
    <property type="component" value="Unassembled WGS sequence"/>
</dbReference>
<dbReference type="AlphaFoldDB" id="A0AA86U9G5"/>
<feature type="transmembrane region" description="Helical" evidence="1">
    <location>
        <begin position="120"/>
        <end position="142"/>
    </location>
</feature>
<dbReference type="EMBL" id="CATOUU010000721">
    <property type="protein sequence ID" value="CAI9944006.1"/>
    <property type="molecule type" value="Genomic_DNA"/>
</dbReference>
<reference evidence="2" key="1">
    <citation type="submission" date="2023-06" db="EMBL/GenBank/DDBJ databases">
        <authorList>
            <person name="Kurt Z."/>
        </authorList>
    </citation>
    <scope>NUCLEOTIDE SEQUENCE</scope>
</reference>
<evidence type="ECO:0000256" key="1">
    <source>
        <dbReference type="SAM" id="Phobius"/>
    </source>
</evidence>
<reference evidence="3 4" key="2">
    <citation type="submission" date="2024-07" db="EMBL/GenBank/DDBJ databases">
        <authorList>
            <person name="Akdeniz Z."/>
        </authorList>
    </citation>
    <scope>NUCLEOTIDE SEQUENCE [LARGE SCALE GENOMIC DNA]</scope>
</reference>
<evidence type="ECO:0000313" key="4">
    <source>
        <dbReference type="Proteomes" id="UP001642409"/>
    </source>
</evidence>
<keyword evidence="4" id="KW-1185">Reference proteome</keyword>
<keyword evidence="1" id="KW-1133">Transmembrane helix</keyword>
<proteinExistence type="predicted"/>
<evidence type="ECO:0000313" key="2">
    <source>
        <dbReference type="EMBL" id="CAI9944006.1"/>
    </source>
</evidence>
<gene>
    <name evidence="3" type="ORF">HINF_LOCUS26902</name>
    <name evidence="2" type="ORF">HINF_LOCUS31651</name>
</gene>
<accession>A0AA86U9G5</accession>
<protein>
    <submittedName>
        <fullName evidence="3">Hypothetical_protein</fullName>
    </submittedName>
</protein>
<evidence type="ECO:0000313" key="3">
    <source>
        <dbReference type="EMBL" id="CAL6019349.1"/>
    </source>
</evidence>
<name>A0AA86U9G5_9EUKA</name>
<sequence length="209" mass="24144">MVELIESAEMLQNVLLVLASCPCVSVCQLHRQCTTRTTKSNQMQIPNRTYYCSQIVSIALQCHYRHNLYQPRLQSESIIKTYSIQPYFRGDISYSSSNSAWYSFTKSQYISSHSIKSCVYGTYGGLMSGYASLSVFYPLLFAKRTKTPPNKRGRCHEKIYEARALLARLNRTRSTQHFVLLYYRSAGSCYTDLLQLFTISIQLRRISQF</sequence>